<evidence type="ECO:0000313" key="23">
    <source>
        <dbReference type="Proteomes" id="UP000287374"/>
    </source>
</evidence>
<keyword evidence="6" id="KW-1003">Cell membrane</keyword>
<dbReference type="EMBL" id="QHJG01000013">
    <property type="protein sequence ID" value="PWY55964.1"/>
    <property type="molecule type" value="Genomic_DNA"/>
</dbReference>
<dbReference type="NCBIfam" id="TIGR02842">
    <property type="entry name" value="CyoC"/>
    <property type="match status" value="1"/>
</dbReference>
<evidence type="ECO:0000256" key="16">
    <source>
        <dbReference type="ARBA" id="ARBA00032717"/>
    </source>
</evidence>
<dbReference type="GO" id="GO:0005886">
    <property type="term" value="C:plasma membrane"/>
    <property type="evidence" value="ECO:0007669"/>
    <property type="project" value="UniProtKB-SubCell"/>
</dbReference>
<comment type="caution">
    <text evidence="20">The sequence shown here is derived from an EMBL/GenBank/DDBJ whole genome shotgun (WGS) entry which is preliminary data.</text>
</comment>
<feature type="transmembrane region" description="Helical" evidence="18">
    <location>
        <begin position="72"/>
        <end position="98"/>
    </location>
</feature>
<evidence type="ECO:0000256" key="2">
    <source>
        <dbReference type="ARBA" id="ARBA00010581"/>
    </source>
</evidence>
<keyword evidence="11 18" id="KW-0472">Membrane</keyword>
<evidence type="ECO:0000256" key="5">
    <source>
        <dbReference type="ARBA" id="ARBA00022448"/>
    </source>
</evidence>
<sequence length="213" mass="24209">MLTGSSSDKHSQLRSHAAERDTHIDDNHFDGSKNVFGFWIYIMTDCILFASLFAVYAVLHTHTFGGPHAKELFSLPFVLTETLLLLTSSFTYGLAMLARESSSSEKVTRWMWVTLVLGLCFIAMESYEFRHLYLEGHTWTKSAFLSSFFTLVATHGLHVTVGLIWMLAIIIQINVHGITPITKTKFTCLGLFWHFLDIVWIFVFSVVYLMGAI</sequence>
<protein>
    <recommendedName>
        <fullName evidence="4">Cytochrome bo(3) ubiquinol oxidase subunit 3</fullName>
    </recommendedName>
    <alternativeName>
        <fullName evidence="15">Cytochrome o ubiquinol oxidase subunit 3</fullName>
    </alternativeName>
    <alternativeName>
        <fullName evidence="13">Oxidase bo(3) subunit 3</fullName>
    </alternativeName>
    <alternativeName>
        <fullName evidence="16">Ubiquinol oxidase polypeptide III</fullName>
    </alternativeName>
    <alternativeName>
        <fullName evidence="14">Ubiquinol oxidase subunit 3</fullName>
    </alternativeName>
</protein>
<dbReference type="Proteomes" id="UP000247152">
    <property type="component" value="Unassembled WGS sequence"/>
</dbReference>
<dbReference type="GO" id="GO:0004129">
    <property type="term" value="F:cytochrome-c oxidase activity"/>
    <property type="evidence" value="ECO:0007669"/>
    <property type="project" value="InterPro"/>
</dbReference>
<dbReference type="Proteomes" id="UP000287374">
    <property type="component" value="Unassembled WGS sequence"/>
</dbReference>
<evidence type="ECO:0000256" key="8">
    <source>
        <dbReference type="ARBA" id="ARBA00022982"/>
    </source>
</evidence>
<evidence type="ECO:0000256" key="10">
    <source>
        <dbReference type="ARBA" id="ARBA00023002"/>
    </source>
</evidence>
<dbReference type="Pfam" id="PF00510">
    <property type="entry name" value="COX3"/>
    <property type="match status" value="1"/>
</dbReference>
<organism evidence="20 22">
    <name type="scientific">Legionella qingyii</name>
    <dbReference type="NCBI Taxonomy" id="2184757"/>
    <lineage>
        <taxon>Bacteria</taxon>
        <taxon>Pseudomonadati</taxon>
        <taxon>Pseudomonadota</taxon>
        <taxon>Gammaproteobacteria</taxon>
        <taxon>Legionellales</taxon>
        <taxon>Legionellaceae</taxon>
        <taxon>Legionella</taxon>
    </lineage>
</organism>
<comment type="subunit">
    <text evidence="3">Heterooctamer of two A chains, two B chains, two C chains and two D chains.</text>
</comment>
<dbReference type="CDD" id="cd02863">
    <property type="entry name" value="Ubiquinol_oxidase_III"/>
    <property type="match status" value="1"/>
</dbReference>
<dbReference type="InterPro" id="IPR033946">
    <property type="entry name" value="Ubiquinol_oxase_su3_dom"/>
</dbReference>
<name>A0A317U1Q2_9GAMM</name>
<feature type="transmembrane region" description="Helical" evidence="18">
    <location>
        <begin position="148"/>
        <end position="171"/>
    </location>
</feature>
<feature type="transmembrane region" description="Helical" evidence="18">
    <location>
        <begin position="38"/>
        <end position="60"/>
    </location>
</feature>
<dbReference type="AlphaFoldDB" id="A0A317U1Q2"/>
<evidence type="ECO:0000256" key="1">
    <source>
        <dbReference type="ARBA" id="ARBA00004651"/>
    </source>
</evidence>
<comment type="subcellular location">
    <subcellularLocation>
        <location evidence="1 17">Cell membrane</location>
        <topology evidence="1 17">Multi-pass membrane protein</topology>
    </subcellularLocation>
</comment>
<dbReference type="InterPro" id="IPR035973">
    <property type="entry name" value="Cyt_c_oxidase_su3-like_sf"/>
</dbReference>
<evidence type="ECO:0000256" key="15">
    <source>
        <dbReference type="ARBA" id="ARBA00032189"/>
    </source>
</evidence>
<dbReference type="InterPro" id="IPR024791">
    <property type="entry name" value="Cyt_c/ubiquinol_Oxase_su3"/>
</dbReference>
<comment type="function">
    <text evidence="12">Cytochrome bo(3) ubiquinol terminal oxidase is the component of the aerobic respiratory chain of E.coli that predominates when cells are grown at high aeration. Has proton pump activity across the membrane in addition to electron transfer, pumping 2 protons/electron.</text>
</comment>
<evidence type="ECO:0000256" key="7">
    <source>
        <dbReference type="ARBA" id="ARBA00022692"/>
    </source>
</evidence>
<evidence type="ECO:0000256" key="17">
    <source>
        <dbReference type="RuleBase" id="RU003376"/>
    </source>
</evidence>
<evidence type="ECO:0000256" key="13">
    <source>
        <dbReference type="ARBA" id="ARBA00030072"/>
    </source>
</evidence>
<reference evidence="20 22" key="1">
    <citation type="submission" date="2018-05" db="EMBL/GenBank/DDBJ databases">
        <title>Legionella qingyii sp.nov., whole genome shotgun sequence.</title>
        <authorList>
            <person name="Wu H."/>
            <person name="Zhu Q."/>
            <person name="Hu C."/>
        </authorList>
    </citation>
    <scope>NUCLEOTIDE SEQUENCE [LARGE SCALE GENOMIC DNA]</scope>
    <source>
        <strain evidence="20 22">HEB18</strain>
    </source>
</reference>
<dbReference type="OrthoDB" id="9810850at2"/>
<evidence type="ECO:0000256" key="9">
    <source>
        <dbReference type="ARBA" id="ARBA00022989"/>
    </source>
</evidence>
<accession>A0A317U1Q2</accession>
<evidence type="ECO:0000256" key="6">
    <source>
        <dbReference type="ARBA" id="ARBA00022475"/>
    </source>
</evidence>
<dbReference type="PROSITE" id="PS50253">
    <property type="entry name" value="COX3"/>
    <property type="match status" value="1"/>
</dbReference>
<evidence type="ECO:0000256" key="14">
    <source>
        <dbReference type="ARBA" id="ARBA00031884"/>
    </source>
</evidence>
<keyword evidence="9 18" id="KW-1133">Transmembrane helix</keyword>
<gene>
    <name evidence="20" type="primary">cyoC</name>
    <name evidence="20" type="ORF">DGG96_09140</name>
    <name evidence="21" type="ORF">ELY20_09255</name>
</gene>
<keyword evidence="7 17" id="KW-0812">Transmembrane</keyword>
<dbReference type="InterPro" id="IPR013833">
    <property type="entry name" value="Cyt_c_oxidase_su3_a-hlx"/>
</dbReference>
<evidence type="ECO:0000256" key="18">
    <source>
        <dbReference type="SAM" id="Phobius"/>
    </source>
</evidence>
<evidence type="ECO:0000313" key="21">
    <source>
        <dbReference type="EMBL" id="RUR22574.1"/>
    </source>
</evidence>
<keyword evidence="5" id="KW-0813">Transport</keyword>
<dbReference type="EMBL" id="RZGX01000011">
    <property type="protein sequence ID" value="RUR22574.1"/>
    <property type="molecule type" value="Genomic_DNA"/>
</dbReference>
<feature type="transmembrane region" description="Helical" evidence="18">
    <location>
        <begin position="191"/>
        <end position="211"/>
    </location>
</feature>
<feature type="transmembrane region" description="Helical" evidence="18">
    <location>
        <begin position="110"/>
        <end position="127"/>
    </location>
</feature>
<dbReference type="InterPro" id="IPR014206">
    <property type="entry name" value="Cyt_c_ubiqinol_oxidase_su3"/>
</dbReference>
<dbReference type="GO" id="GO:0009486">
    <property type="term" value="F:cytochrome bo3 ubiquinol oxidase activity"/>
    <property type="evidence" value="ECO:0007669"/>
    <property type="project" value="InterPro"/>
</dbReference>
<comment type="similarity">
    <text evidence="2 17">Belongs to the cytochrome c oxidase subunit 3 family.</text>
</comment>
<evidence type="ECO:0000313" key="20">
    <source>
        <dbReference type="EMBL" id="PWY55964.1"/>
    </source>
</evidence>
<keyword evidence="10" id="KW-0560">Oxidoreductase</keyword>
<feature type="domain" description="Heme-copper oxidase subunit III family profile" evidence="19">
    <location>
        <begin position="36"/>
        <end position="212"/>
    </location>
</feature>
<evidence type="ECO:0000256" key="3">
    <source>
        <dbReference type="ARBA" id="ARBA00011700"/>
    </source>
</evidence>
<reference evidence="21 23" key="2">
    <citation type="submission" date="2018-12" db="EMBL/GenBank/DDBJ databases">
        <title>Legionella sp,whole genome shotgun sequence.</title>
        <authorList>
            <person name="Wu H."/>
        </authorList>
    </citation>
    <scope>NUCLEOTIDE SEQUENCE [LARGE SCALE GENOMIC DNA]</scope>
    <source>
        <strain evidence="23">km489</strain>
        <strain evidence="21">Km489</strain>
    </source>
</reference>
<evidence type="ECO:0000259" key="19">
    <source>
        <dbReference type="PROSITE" id="PS50253"/>
    </source>
</evidence>
<keyword evidence="8" id="KW-0249">Electron transport</keyword>
<keyword evidence="23" id="KW-1185">Reference proteome</keyword>
<dbReference type="FunFam" id="1.20.120.80:FF:000001">
    <property type="entry name" value="Cytochrome (Ubi)quinol oxidase subunit III"/>
    <property type="match status" value="1"/>
</dbReference>
<evidence type="ECO:0000313" key="22">
    <source>
        <dbReference type="Proteomes" id="UP000247152"/>
    </source>
</evidence>
<dbReference type="PANTHER" id="PTHR11403:SF2">
    <property type="entry name" value="CYTOCHROME BO(3) UBIQUINOL OXIDASE SUBUNIT 3"/>
    <property type="match status" value="1"/>
</dbReference>
<evidence type="ECO:0000256" key="4">
    <source>
        <dbReference type="ARBA" id="ARBA00014687"/>
    </source>
</evidence>
<dbReference type="Gene3D" id="1.20.120.80">
    <property type="entry name" value="Cytochrome c oxidase, subunit III, four-helix bundle"/>
    <property type="match status" value="1"/>
</dbReference>
<dbReference type="InterPro" id="IPR000298">
    <property type="entry name" value="Cyt_c_oxidase-like_su3"/>
</dbReference>
<evidence type="ECO:0000256" key="12">
    <source>
        <dbReference type="ARBA" id="ARBA00025694"/>
    </source>
</evidence>
<dbReference type="PANTHER" id="PTHR11403">
    <property type="entry name" value="CYTOCHROME C OXIDASE SUBUNIT III"/>
    <property type="match status" value="1"/>
</dbReference>
<proteinExistence type="inferred from homology"/>
<dbReference type="SUPFAM" id="SSF81452">
    <property type="entry name" value="Cytochrome c oxidase subunit III-like"/>
    <property type="match status" value="1"/>
</dbReference>
<dbReference type="GO" id="GO:0019646">
    <property type="term" value="P:aerobic electron transport chain"/>
    <property type="evidence" value="ECO:0007669"/>
    <property type="project" value="InterPro"/>
</dbReference>
<evidence type="ECO:0000256" key="11">
    <source>
        <dbReference type="ARBA" id="ARBA00023136"/>
    </source>
</evidence>